<feature type="non-terminal residue" evidence="2">
    <location>
        <position position="1"/>
    </location>
</feature>
<dbReference type="SUPFAM" id="SSF100950">
    <property type="entry name" value="NagB/RpiA/CoA transferase-like"/>
    <property type="match status" value="1"/>
</dbReference>
<dbReference type="PANTHER" id="PTHR42892:SF1">
    <property type="entry name" value="GLUCOSAMINE-6-PHOSPHATE ISOMERASE"/>
    <property type="match status" value="1"/>
</dbReference>
<dbReference type="PANTHER" id="PTHR42892">
    <property type="entry name" value="GLUCOSAMINE-6-PHOSPHATE DEAMINASE-LIKE PROTEIN BT_0258-RELATED"/>
    <property type="match status" value="1"/>
</dbReference>
<dbReference type="InterPro" id="IPR004547">
    <property type="entry name" value="Glucosamine6P_isomerase"/>
</dbReference>
<evidence type="ECO:0000313" key="2">
    <source>
        <dbReference type="EMBL" id="RXC75857.1"/>
    </source>
</evidence>
<dbReference type="InterPro" id="IPR037171">
    <property type="entry name" value="NagB/RpiA_transferase-like"/>
</dbReference>
<dbReference type="GO" id="GO:0004342">
    <property type="term" value="F:glucosamine-6-phosphate deaminase activity"/>
    <property type="evidence" value="ECO:0007669"/>
    <property type="project" value="UniProtKB-EC"/>
</dbReference>
<dbReference type="InterPro" id="IPR018321">
    <property type="entry name" value="Glucosamine6P_isomerase_CS"/>
</dbReference>
<dbReference type="EMBL" id="SCJN01001331">
    <property type="protein sequence ID" value="RXC75857.1"/>
    <property type="molecule type" value="Genomic_DNA"/>
</dbReference>
<sequence>STPKGMYEYLITLVKGKPWYDNCYFYNFDEIPFRGKEGEGVTITNLRNLFFTPAGIKEENIQKLTIDNYREHDQKLAREGGLDLVVLGLGVDGHFCGNLPNTTHFHEQTVEFPIQGEMVDIVAHGELGGDFSLVPDSYVTMGPKSIMAAKNLLIIVSGAGKAQALKNVLQGPVTEDVPASVLQLHPSLMVIADKAAAAELALG</sequence>
<dbReference type="NCBIfam" id="NF009022">
    <property type="entry name" value="PRK12358.1"/>
    <property type="match status" value="1"/>
</dbReference>
<gene>
    <name evidence="2" type="ORF">EPS76_34800</name>
</gene>
<dbReference type="GO" id="GO:0006044">
    <property type="term" value="P:N-acetylglucosamine metabolic process"/>
    <property type="evidence" value="ECO:0007669"/>
    <property type="project" value="InterPro"/>
</dbReference>
<reference evidence="2 3" key="1">
    <citation type="submission" date="2019-01" db="EMBL/GenBank/DDBJ databases">
        <title>Genomic analysis of febrile catheter-associated UTI E. coli isolates.</title>
        <authorList>
            <person name="Potter R."/>
            <person name="Zou Z."/>
            <person name="Henderson J."/>
            <person name="Dantas G."/>
        </authorList>
    </citation>
    <scope>NUCLEOTIDE SEQUENCE [LARGE SCALE GENOMIC DNA]</scope>
    <source>
        <strain evidence="2 3">29_CAASB</strain>
    </source>
</reference>
<accession>A0A444R0P1</accession>
<dbReference type="Gene3D" id="3.40.50.1360">
    <property type="match status" value="1"/>
</dbReference>
<dbReference type="InterPro" id="IPR006148">
    <property type="entry name" value="Glc/Gal-6P_isomerase"/>
</dbReference>
<dbReference type="Pfam" id="PF01182">
    <property type="entry name" value="Glucosamine_iso"/>
    <property type="match status" value="1"/>
</dbReference>
<dbReference type="Proteomes" id="UP000288730">
    <property type="component" value="Unassembled WGS sequence"/>
</dbReference>
<dbReference type="InterPro" id="IPR052960">
    <property type="entry name" value="GlcN6P_deaminase-like"/>
</dbReference>
<keyword evidence="2" id="KW-0378">Hydrolase</keyword>
<comment type="caution">
    <text evidence="2">The sequence shown here is derived from an EMBL/GenBank/DDBJ whole genome shotgun (WGS) entry which is preliminary data.</text>
</comment>
<dbReference type="CDD" id="cd01399">
    <property type="entry name" value="GlcN6P_deaminase"/>
    <property type="match status" value="1"/>
</dbReference>
<organism evidence="2 3">
    <name type="scientific">Escherichia coli</name>
    <dbReference type="NCBI Taxonomy" id="562"/>
    <lineage>
        <taxon>Bacteria</taxon>
        <taxon>Pseudomonadati</taxon>
        <taxon>Pseudomonadota</taxon>
        <taxon>Gammaproteobacteria</taxon>
        <taxon>Enterobacterales</taxon>
        <taxon>Enterobacteriaceae</taxon>
        <taxon>Escherichia</taxon>
    </lineage>
</organism>
<evidence type="ECO:0000259" key="1">
    <source>
        <dbReference type="Pfam" id="PF01182"/>
    </source>
</evidence>
<dbReference type="PROSITE" id="PS01161">
    <property type="entry name" value="GLC_GALNAC_ISOMERASE"/>
    <property type="match status" value="1"/>
</dbReference>
<dbReference type="GO" id="GO:0005975">
    <property type="term" value="P:carbohydrate metabolic process"/>
    <property type="evidence" value="ECO:0007669"/>
    <property type="project" value="InterPro"/>
</dbReference>
<name>A0A444R0P1_ECOLX</name>
<dbReference type="EC" id="3.5.99.6" evidence="2"/>
<feature type="domain" description="Glucosamine/galactosamine-6-phosphate isomerase" evidence="1">
    <location>
        <begin position="68"/>
        <end position="183"/>
    </location>
</feature>
<dbReference type="AlphaFoldDB" id="A0A444R0P1"/>
<evidence type="ECO:0000313" key="3">
    <source>
        <dbReference type="Proteomes" id="UP000288730"/>
    </source>
</evidence>
<protein>
    <submittedName>
        <fullName evidence="2">Glucosamine-6-phosphate deaminase</fullName>
        <ecNumber evidence="2">3.5.99.6</ecNumber>
    </submittedName>
</protein>
<proteinExistence type="predicted"/>